<proteinExistence type="predicted"/>
<dbReference type="AlphaFoldDB" id="A0A9D2PFZ8"/>
<gene>
    <name evidence="1" type="ORF">IAA04_10825</name>
</gene>
<dbReference type="EMBL" id="DWWL01000070">
    <property type="protein sequence ID" value="HJC48534.1"/>
    <property type="molecule type" value="Genomic_DNA"/>
</dbReference>
<protein>
    <submittedName>
        <fullName evidence="1">Uncharacterized protein</fullName>
    </submittedName>
</protein>
<organism evidence="1 2">
    <name type="scientific">Candidatus Lachnoclostridium pullistercoris</name>
    <dbReference type="NCBI Taxonomy" id="2838632"/>
    <lineage>
        <taxon>Bacteria</taxon>
        <taxon>Bacillati</taxon>
        <taxon>Bacillota</taxon>
        <taxon>Clostridia</taxon>
        <taxon>Lachnospirales</taxon>
        <taxon>Lachnospiraceae</taxon>
    </lineage>
</organism>
<accession>A0A9D2PFZ8</accession>
<reference evidence="1" key="1">
    <citation type="journal article" date="2021" name="PeerJ">
        <title>Extensive microbial diversity within the chicken gut microbiome revealed by metagenomics and culture.</title>
        <authorList>
            <person name="Gilroy R."/>
            <person name="Ravi A."/>
            <person name="Getino M."/>
            <person name="Pursley I."/>
            <person name="Horton D.L."/>
            <person name="Alikhan N.F."/>
            <person name="Baker D."/>
            <person name="Gharbi K."/>
            <person name="Hall N."/>
            <person name="Watson M."/>
            <person name="Adriaenssens E.M."/>
            <person name="Foster-Nyarko E."/>
            <person name="Jarju S."/>
            <person name="Secka A."/>
            <person name="Antonio M."/>
            <person name="Oren A."/>
            <person name="Chaudhuri R.R."/>
            <person name="La Ragione R."/>
            <person name="Hildebrand F."/>
            <person name="Pallen M.J."/>
        </authorList>
    </citation>
    <scope>NUCLEOTIDE SEQUENCE</scope>
    <source>
        <strain evidence="1">CHK183-5548</strain>
    </source>
</reference>
<name>A0A9D2PFZ8_9FIRM</name>
<comment type="caution">
    <text evidence="1">The sequence shown here is derived from an EMBL/GenBank/DDBJ whole genome shotgun (WGS) entry which is preliminary data.</text>
</comment>
<sequence length="202" mass="22945">MYDSKTLIALPNPVKTINNNAEKKVYNKTSSISSAVCILFAGAMMLKGPVREGFISDADYAEPSYIQCINLNQKRDLLNLESNRVIDLLKIENLRKIKNMSLFEENWNGTGGSAFSEKSIALFENIIEMLEIQPQIAPTGRNSLLMQYELDDKSLLAFEVSEDRTEKVYIPEGDYSMAQTDIFTKNVEQKIKESVEEFYGFK</sequence>
<evidence type="ECO:0000313" key="2">
    <source>
        <dbReference type="Proteomes" id="UP000823883"/>
    </source>
</evidence>
<dbReference type="Proteomes" id="UP000823883">
    <property type="component" value="Unassembled WGS sequence"/>
</dbReference>
<reference evidence="1" key="2">
    <citation type="submission" date="2021-04" db="EMBL/GenBank/DDBJ databases">
        <authorList>
            <person name="Gilroy R."/>
        </authorList>
    </citation>
    <scope>NUCLEOTIDE SEQUENCE</scope>
    <source>
        <strain evidence="1">CHK183-5548</strain>
    </source>
</reference>
<evidence type="ECO:0000313" key="1">
    <source>
        <dbReference type="EMBL" id="HJC48534.1"/>
    </source>
</evidence>